<dbReference type="SUPFAM" id="SSF47459">
    <property type="entry name" value="HLH, helix-loop-helix DNA-binding domain"/>
    <property type="match status" value="1"/>
</dbReference>
<dbReference type="CDD" id="cd11395">
    <property type="entry name" value="bHLHzip_SREBP_like"/>
    <property type="match status" value="1"/>
</dbReference>
<keyword evidence="5" id="KW-1185">Reference proteome</keyword>
<evidence type="ECO:0000256" key="1">
    <source>
        <dbReference type="SAM" id="Coils"/>
    </source>
</evidence>
<feature type="region of interest" description="Disordered" evidence="2">
    <location>
        <begin position="186"/>
        <end position="242"/>
    </location>
</feature>
<organism evidence="4 5">
    <name type="scientific">Hyaloscypha variabilis (strain UAMH 11265 / GT02V1 / F)</name>
    <name type="common">Meliniomyces variabilis</name>
    <dbReference type="NCBI Taxonomy" id="1149755"/>
    <lineage>
        <taxon>Eukaryota</taxon>
        <taxon>Fungi</taxon>
        <taxon>Dikarya</taxon>
        <taxon>Ascomycota</taxon>
        <taxon>Pezizomycotina</taxon>
        <taxon>Leotiomycetes</taxon>
        <taxon>Helotiales</taxon>
        <taxon>Hyaloscyphaceae</taxon>
        <taxon>Hyaloscypha</taxon>
        <taxon>Hyaloscypha variabilis</taxon>
    </lineage>
</organism>
<protein>
    <recommendedName>
        <fullName evidence="3">BHLH domain-containing protein</fullName>
    </recommendedName>
</protein>
<dbReference type="Gene3D" id="4.10.280.10">
    <property type="entry name" value="Helix-loop-helix DNA-binding domain"/>
    <property type="match status" value="1"/>
</dbReference>
<evidence type="ECO:0000259" key="3">
    <source>
        <dbReference type="PROSITE" id="PS50888"/>
    </source>
</evidence>
<evidence type="ECO:0000256" key="2">
    <source>
        <dbReference type="SAM" id="MobiDB-lite"/>
    </source>
</evidence>
<feature type="compositionally biased region" description="Polar residues" evidence="2">
    <location>
        <begin position="186"/>
        <end position="208"/>
    </location>
</feature>
<dbReference type="PANTHER" id="PTHR47336">
    <property type="entry name" value="TRANSCRIPTION FACTOR HMS1-RELATED"/>
    <property type="match status" value="1"/>
</dbReference>
<dbReference type="AlphaFoldDB" id="A0A2J6RAK5"/>
<evidence type="ECO:0000313" key="4">
    <source>
        <dbReference type="EMBL" id="PMD35554.1"/>
    </source>
</evidence>
<gene>
    <name evidence="4" type="ORF">L207DRAFT_570068</name>
</gene>
<dbReference type="PROSITE" id="PS50888">
    <property type="entry name" value="BHLH"/>
    <property type="match status" value="1"/>
</dbReference>
<keyword evidence="1" id="KW-0175">Coiled coil</keyword>
<dbReference type="InterPro" id="IPR036638">
    <property type="entry name" value="HLH_DNA-bd_sf"/>
</dbReference>
<feature type="domain" description="BHLH" evidence="3">
    <location>
        <begin position="257"/>
        <end position="315"/>
    </location>
</feature>
<dbReference type="InterPro" id="IPR011598">
    <property type="entry name" value="bHLH_dom"/>
</dbReference>
<dbReference type="OrthoDB" id="3542681at2759"/>
<sequence>MKEFTALGQEDEMPPYVDGTSASMELGDHDPAHPVLQSDQSYLYISSIPPYFPFNTLPYEHRGQSQLLEWSTVHRTTARSNPQARIQPFSIYGTSSDYHTAEDLAYDLILPSPISSLGIPDIAPPLNSTQMVWERLPASVEDTKPNDAYTLHKFSQANDHDHAEEIEILKENDGVAELELDSVLPMNSRSSSLSTTADPTEGSTTSGYITLEEPEIPSAKRRRGSAPSLRWSTSGKPRKKKFAHPTIVFPQSPTSLIPKTNHNAIEKQYRNRLNDKFEALLSVLPAQEIEGGGGRLAKVSKGDVLILAKDYIESLEKSRDEMQEDRRLLEDDVKGMKEMWMGSGGVGLP</sequence>
<dbReference type="InterPro" id="IPR052099">
    <property type="entry name" value="Regulatory_TF_Diverse"/>
</dbReference>
<dbReference type="EMBL" id="KZ613952">
    <property type="protein sequence ID" value="PMD35554.1"/>
    <property type="molecule type" value="Genomic_DNA"/>
</dbReference>
<evidence type="ECO:0000313" key="5">
    <source>
        <dbReference type="Proteomes" id="UP000235786"/>
    </source>
</evidence>
<dbReference type="Proteomes" id="UP000235786">
    <property type="component" value="Unassembled WGS sequence"/>
</dbReference>
<dbReference type="PANTHER" id="PTHR47336:SF2">
    <property type="entry name" value="TRANSCRIPTION FACTOR HMS1-RELATED"/>
    <property type="match status" value="1"/>
</dbReference>
<dbReference type="GO" id="GO:0046983">
    <property type="term" value="F:protein dimerization activity"/>
    <property type="evidence" value="ECO:0007669"/>
    <property type="project" value="InterPro"/>
</dbReference>
<proteinExistence type="predicted"/>
<dbReference type="Pfam" id="PF00010">
    <property type="entry name" value="HLH"/>
    <property type="match status" value="1"/>
</dbReference>
<feature type="coiled-coil region" evidence="1">
    <location>
        <begin position="312"/>
        <end position="339"/>
    </location>
</feature>
<reference evidence="4 5" key="1">
    <citation type="submission" date="2016-04" db="EMBL/GenBank/DDBJ databases">
        <title>A degradative enzymes factory behind the ericoid mycorrhizal symbiosis.</title>
        <authorList>
            <consortium name="DOE Joint Genome Institute"/>
            <person name="Martino E."/>
            <person name="Morin E."/>
            <person name="Grelet G."/>
            <person name="Kuo A."/>
            <person name="Kohler A."/>
            <person name="Daghino S."/>
            <person name="Barry K."/>
            <person name="Choi C."/>
            <person name="Cichocki N."/>
            <person name="Clum A."/>
            <person name="Copeland A."/>
            <person name="Hainaut M."/>
            <person name="Haridas S."/>
            <person name="Labutti K."/>
            <person name="Lindquist E."/>
            <person name="Lipzen A."/>
            <person name="Khouja H.-R."/>
            <person name="Murat C."/>
            <person name="Ohm R."/>
            <person name="Olson A."/>
            <person name="Spatafora J."/>
            <person name="Veneault-Fourrey C."/>
            <person name="Henrissat B."/>
            <person name="Grigoriev I."/>
            <person name="Martin F."/>
            <person name="Perotto S."/>
        </authorList>
    </citation>
    <scope>NUCLEOTIDE SEQUENCE [LARGE SCALE GENOMIC DNA]</scope>
    <source>
        <strain evidence="4 5">F</strain>
    </source>
</reference>
<name>A0A2J6RAK5_HYAVF</name>
<accession>A0A2J6RAK5</accession>
<dbReference type="SMART" id="SM00353">
    <property type="entry name" value="HLH"/>
    <property type="match status" value="1"/>
</dbReference>